<sequence>MEEDSDNESPYSMPLKNEDPNDLQPCFAPEPLAPNTLAPPSTPATHTLAPPSTPATNTLAPPSTAATSTSTEISSAYADRCCQCLLYKQRCYKWENNNTRFKVAGNKDSCLHCSNRNTACNENEQEKAAMLKRCHECVIDERTFWQCNGVPCTLCRLLNRWCRTRVHREMGQRRFT</sequence>
<keyword evidence="3" id="KW-1185">Reference proteome</keyword>
<evidence type="ECO:0000313" key="2">
    <source>
        <dbReference type="EMBL" id="KAF2825973.1"/>
    </source>
</evidence>
<evidence type="ECO:0000256" key="1">
    <source>
        <dbReference type="SAM" id="MobiDB-lite"/>
    </source>
</evidence>
<feature type="region of interest" description="Disordered" evidence="1">
    <location>
        <begin position="1"/>
        <end position="67"/>
    </location>
</feature>
<reference evidence="2" key="1">
    <citation type="journal article" date="2020" name="Stud. Mycol.">
        <title>101 Dothideomycetes genomes: a test case for predicting lifestyles and emergence of pathogens.</title>
        <authorList>
            <person name="Haridas S."/>
            <person name="Albert R."/>
            <person name="Binder M."/>
            <person name="Bloem J."/>
            <person name="Labutti K."/>
            <person name="Salamov A."/>
            <person name="Andreopoulos B."/>
            <person name="Baker S."/>
            <person name="Barry K."/>
            <person name="Bills G."/>
            <person name="Bluhm B."/>
            <person name="Cannon C."/>
            <person name="Castanera R."/>
            <person name="Culley D."/>
            <person name="Daum C."/>
            <person name="Ezra D."/>
            <person name="Gonzalez J."/>
            <person name="Henrissat B."/>
            <person name="Kuo A."/>
            <person name="Liang C."/>
            <person name="Lipzen A."/>
            <person name="Lutzoni F."/>
            <person name="Magnuson J."/>
            <person name="Mondo S."/>
            <person name="Nolan M."/>
            <person name="Ohm R."/>
            <person name="Pangilinan J."/>
            <person name="Park H.-J."/>
            <person name="Ramirez L."/>
            <person name="Alfaro M."/>
            <person name="Sun H."/>
            <person name="Tritt A."/>
            <person name="Yoshinaga Y."/>
            <person name="Zwiers L.-H."/>
            <person name="Turgeon B."/>
            <person name="Goodwin S."/>
            <person name="Spatafora J."/>
            <person name="Crous P."/>
            <person name="Grigoriev I."/>
        </authorList>
    </citation>
    <scope>NUCLEOTIDE SEQUENCE</scope>
    <source>
        <strain evidence="2">CBS 113818</strain>
    </source>
</reference>
<dbReference type="EMBL" id="MU006227">
    <property type="protein sequence ID" value="KAF2825973.1"/>
    <property type="molecule type" value="Genomic_DNA"/>
</dbReference>
<protein>
    <submittedName>
        <fullName evidence="2">Uncharacterized protein</fullName>
    </submittedName>
</protein>
<proteinExistence type="predicted"/>
<accession>A0A6A6ZYM7</accession>
<evidence type="ECO:0000313" key="3">
    <source>
        <dbReference type="Proteomes" id="UP000799424"/>
    </source>
</evidence>
<feature type="compositionally biased region" description="Low complexity" evidence="1">
    <location>
        <begin position="47"/>
        <end position="67"/>
    </location>
</feature>
<dbReference type="AlphaFoldDB" id="A0A6A6ZYM7"/>
<name>A0A6A6ZYM7_9PLEO</name>
<gene>
    <name evidence="2" type="ORF">CC86DRAFT_37196</name>
</gene>
<organism evidence="2 3">
    <name type="scientific">Ophiobolus disseminans</name>
    <dbReference type="NCBI Taxonomy" id="1469910"/>
    <lineage>
        <taxon>Eukaryota</taxon>
        <taxon>Fungi</taxon>
        <taxon>Dikarya</taxon>
        <taxon>Ascomycota</taxon>
        <taxon>Pezizomycotina</taxon>
        <taxon>Dothideomycetes</taxon>
        <taxon>Pleosporomycetidae</taxon>
        <taxon>Pleosporales</taxon>
        <taxon>Pleosporineae</taxon>
        <taxon>Phaeosphaeriaceae</taxon>
        <taxon>Ophiobolus</taxon>
    </lineage>
</organism>
<dbReference type="Proteomes" id="UP000799424">
    <property type="component" value="Unassembled WGS sequence"/>
</dbReference>